<dbReference type="EMBL" id="CP016757">
    <property type="protein sequence ID" value="ANZ45006.1"/>
    <property type="molecule type" value="Genomic_DNA"/>
</dbReference>
<evidence type="ECO:0000313" key="2">
    <source>
        <dbReference type="Proteomes" id="UP000093044"/>
    </source>
</evidence>
<evidence type="ECO:0000313" key="1">
    <source>
        <dbReference type="EMBL" id="ANZ45006.1"/>
    </source>
</evidence>
<proteinExistence type="predicted"/>
<dbReference type="RefSeq" id="WP_066744664.1">
    <property type="nucleotide sequence ID" value="NZ_CALCLR010000028.1"/>
</dbReference>
<accession>A0A1B2I4W6</accession>
<dbReference type="InterPro" id="IPR036249">
    <property type="entry name" value="Thioredoxin-like_sf"/>
</dbReference>
<organism evidence="1 2">
    <name type="scientific">Cloacibacillus porcorum</name>
    <dbReference type="NCBI Taxonomy" id="1197717"/>
    <lineage>
        <taxon>Bacteria</taxon>
        <taxon>Thermotogati</taxon>
        <taxon>Synergistota</taxon>
        <taxon>Synergistia</taxon>
        <taxon>Synergistales</taxon>
        <taxon>Synergistaceae</taxon>
        <taxon>Cloacibacillus</taxon>
    </lineage>
</organism>
<protein>
    <submittedName>
        <fullName evidence="1">Uncharacterized protein</fullName>
    </submittedName>
</protein>
<sequence length="82" mass="9457">MTTIMYGTKHCPDVRAALVEIADKGLDIEFRNFDDSVAYLKEFVLMRDKRAEFADKKENGYLGIPCFVTEDGKIFFELKDIL</sequence>
<reference evidence="1" key="1">
    <citation type="submission" date="2016-08" db="EMBL/GenBank/DDBJ databases">
        <title>Complete genome of Cloacibacillus porcorum.</title>
        <authorList>
            <person name="Looft T."/>
            <person name="Bayles D.O."/>
            <person name="Alt D.P."/>
        </authorList>
    </citation>
    <scope>NUCLEOTIDE SEQUENCE [LARGE SCALE GENOMIC DNA]</scope>
    <source>
        <strain evidence="1">CL-84</strain>
    </source>
</reference>
<dbReference type="Gene3D" id="3.40.30.10">
    <property type="entry name" value="Glutaredoxin"/>
    <property type="match status" value="1"/>
</dbReference>
<dbReference type="KEGG" id="cpor:BED41_07895"/>
<gene>
    <name evidence="1" type="ORF">BED41_07895</name>
</gene>
<dbReference type="STRING" id="1197717.BED41_07895"/>
<dbReference type="Proteomes" id="UP000093044">
    <property type="component" value="Chromosome"/>
</dbReference>
<dbReference type="OrthoDB" id="9798918at2"/>
<dbReference type="SUPFAM" id="SSF52833">
    <property type="entry name" value="Thioredoxin-like"/>
    <property type="match status" value="1"/>
</dbReference>
<dbReference type="AlphaFoldDB" id="A0A1B2I4W6"/>
<keyword evidence="2" id="KW-1185">Reference proteome</keyword>
<dbReference type="GeneID" id="83057771"/>
<name>A0A1B2I4W6_9BACT</name>